<accession>A0A8J4BJF5</accession>
<feature type="region of interest" description="Disordered" evidence="3">
    <location>
        <begin position="102"/>
        <end position="141"/>
    </location>
</feature>
<dbReference type="PANTHER" id="PTHR11802:SF254">
    <property type="entry name" value="SERINE CARBOXYPEPTIDASE-LIKE 20"/>
    <property type="match status" value="1"/>
</dbReference>
<dbReference type="Pfam" id="PF00450">
    <property type="entry name" value="Peptidase_S10"/>
    <property type="match status" value="2"/>
</dbReference>
<comment type="similarity">
    <text evidence="1 2">Belongs to the peptidase S10 family.</text>
</comment>
<dbReference type="InterPro" id="IPR029058">
    <property type="entry name" value="AB_hydrolase_fold"/>
</dbReference>
<dbReference type="PROSITE" id="PS00560">
    <property type="entry name" value="CARBOXYPEPT_SER_HIS"/>
    <property type="match status" value="1"/>
</dbReference>
<evidence type="ECO:0000313" key="5">
    <source>
        <dbReference type="Proteomes" id="UP000747399"/>
    </source>
</evidence>
<dbReference type="GO" id="GO:0006508">
    <property type="term" value="P:proteolysis"/>
    <property type="evidence" value="ECO:0007669"/>
    <property type="project" value="UniProtKB-KW"/>
</dbReference>
<dbReference type="InterPro" id="IPR033124">
    <property type="entry name" value="Ser_caboxypep_his_AS"/>
</dbReference>
<dbReference type="EC" id="3.4.16.-" evidence="2"/>
<sequence>MVTNPREVLLLSALILHFLTNFAGAARPQLAWHASGGTIGLKADAQQGTKFLNYCGEHPDEICNLPGLNGVPHVRMRAGYITVSEVSNRQLWYLVADREEESSDLKHTGPEGPDGTSSSSSSNVNGDLSGATAGDAGYDRPQPGSGVAPVILWLTGGPGCSSLDAFIYEHGPFKFSYAAPTATTANGRNAEAEKEAEEAGGGGNAGDGLDKLSRQLRQRQRAVLLEPNPHSWTKVATIIYVDSPAGTGMSYSGRPEVDYHTNDEYTISDLVAFLRGLTERYSELATAPFFLAGESYGGVFVPLLARELLRVNRKRRADGEEPLVNLQGYSVGNPVTDDVVDGNAQLFFAADMGYIDPPSWRRMRAACDDMFWNATRDTECWDAQGVVKDDLWDLNWYDVLDPCTKPDDDNDAVTSSDVAKSGNSNGGGDRRQRQRQRPLQASELERLFYWPFSARMGYPPLQGSASPVEDQASRTEAAGGDRSGGRQLWGPWLRHVVPCMDRRIALDWLNRVEVRAALRAAPFSVIGEWQPCSDVLYYRLDTMNLVPVHEDLVRQGLRALVYSGDHDMVVPHTGTRKWVYDKADLGSTDGPLRPWMLHGQIAGFTARFSAGGGFRFATVKGAGHMVPQSKPLQALHLLKTFIYDEEL</sequence>
<feature type="region of interest" description="Disordered" evidence="3">
    <location>
        <begin position="461"/>
        <end position="484"/>
    </location>
</feature>
<keyword evidence="2" id="KW-0121">Carboxypeptidase</keyword>
<dbReference type="SUPFAM" id="SSF53474">
    <property type="entry name" value="alpha/beta-Hydrolases"/>
    <property type="match status" value="1"/>
</dbReference>
<keyword evidence="5" id="KW-1185">Reference proteome</keyword>
<keyword evidence="2" id="KW-0378">Hydrolase</keyword>
<feature type="signal peptide" evidence="2">
    <location>
        <begin position="1"/>
        <end position="25"/>
    </location>
</feature>
<dbReference type="AlphaFoldDB" id="A0A8J4BJF5"/>
<dbReference type="Gene3D" id="3.40.50.1820">
    <property type="entry name" value="alpha/beta hydrolase"/>
    <property type="match status" value="1"/>
</dbReference>
<evidence type="ECO:0000313" key="4">
    <source>
        <dbReference type="EMBL" id="GIL61913.1"/>
    </source>
</evidence>
<dbReference type="GO" id="GO:0004185">
    <property type="term" value="F:serine-type carboxypeptidase activity"/>
    <property type="evidence" value="ECO:0007669"/>
    <property type="project" value="UniProtKB-UniRule"/>
</dbReference>
<name>A0A8J4BJF5_9CHLO</name>
<comment type="caution">
    <text evidence="4">The sequence shown here is derived from an EMBL/GenBank/DDBJ whole genome shotgun (WGS) entry which is preliminary data.</text>
</comment>
<keyword evidence="2" id="KW-0645">Protease</keyword>
<evidence type="ECO:0000256" key="3">
    <source>
        <dbReference type="SAM" id="MobiDB-lite"/>
    </source>
</evidence>
<dbReference type="GO" id="GO:0019748">
    <property type="term" value="P:secondary metabolic process"/>
    <property type="evidence" value="ECO:0007669"/>
    <property type="project" value="TreeGrafter"/>
</dbReference>
<keyword evidence="2" id="KW-0732">Signal</keyword>
<dbReference type="Proteomes" id="UP000747399">
    <property type="component" value="Unassembled WGS sequence"/>
</dbReference>
<dbReference type="InterPro" id="IPR018202">
    <property type="entry name" value="Ser_caboxypep_ser_AS"/>
</dbReference>
<protein>
    <recommendedName>
        <fullName evidence="2">Carboxypeptidase</fullName>
        <ecNumber evidence="2">3.4.16.-</ecNumber>
    </recommendedName>
</protein>
<gene>
    <name evidence="4" type="ORF">Vafri_16287</name>
</gene>
<dbReference type="GO" id="GO:0016747">
    <property type="term" value="F:acyltransferase activity, transferring groups other than amino-acyl groups"/>
    <property type="evidence" value="ECO:0007669"/>
    <property type="project" value="TreeGrafter"/>
</dbReference>
<proteinExistence type="inferred from homology"/>
<evidence type="ECO:0000256" key="2">
    <source>
        <dbReference type="RuleBase" id="RU361156"/>
    </source>
</evidence>
<dbReference type="PROSITE" id="PS00131">
    <property type="entry name" value="CARBOXYPEPT_SER_SER"/>
    <property type="match status" value="1"/>
</dbReference>
<dbReference type="PRINTS" id="PR00724">
    <property type="entry name" value="CRBOXYPTASEC"/>
</dbReference>
<feature type="chain" id="PRO_5035340863" description="Carboxypeptidase" evidence="2">
    <location>
        <begin position="26"/>
        <end position="647"/>
    </location>
</feature>
<dbReference type="InterPro" id="IPR001563">
    <property type="entry name" value="Peptidase_S10"/>
</dbReference>
<reference evidence="4" key="1">
    <citation type="journal article" date="2021" name="Proc. Natl. Acad. Sci. U.S.A.">
        <title>Three genomes in the algal genus Volvox reveal the fate of a haploid sex-determining region after a transition to homothallism.</title>
        <authorList>
            <person name="Yamamoto K."/>
            <person name="Hamaji T."/>
            <person name="Kawai-Toyooka H."/>
            <person name="Matsuzaki R."/>
            <person name="Takahashi F."/>
            <person name="Nishimura Y."/>
            <person name="Kawachi M."/>
            <person name="Noguchi H."/>
            <person name="Minakuchi Y."/>
            <person name="Umen J.G."/>
            <person name="Toyoda A."/>
            <person name="Nozaki H."/>
        </authorList>
    </citation>
    <scope>NUCLEOTIDE SEQUENCE</scope>
    <source>
        <strain evidence="4">NIES-3780</strain>
    </source>
</reference>
<dbReference type="PANTHER" id="PTHR11802">
    <property type="entry name" value="SERINE PROTEASE FAMILY S10 SERINE CARBOXYPEPTIDASE"/>
    <property type="match status" value="1"/>
</dbReference>
<evidence type="ECO:0000256" key="1">
    <source>
        <dbReference type="ARBA" id="ARBA00009431"/>
    </source>
</evidence>
<dbReference type="EMBL" id="BNCO01000048">
    <property type="protein sequence ID" value="GIL61913.1"/>
    <property type="molecule type" value="Genomic_DNA"/>
</dbReference>
<feature type="compositionally biased region" description="Polar residues" evidence="3">
    <location>
        <begin position="412"/>
        <end position="423"/>
    </location>
</feature>
<organism evidence="4 5">
    <name type="scientific">Volvox africanus</name>
    <dbReference type="NCBI Taxonomy" id="51714"/>
    <lineage>
        <taxon>Eukaryota</taxon>
        <taxon>Viridiplantae</taxon>
        <taxon>Chlorophyta</taxon>
        <taxon>core chlorophytes</taxon>
        <taxon>Chlorophyceae</taxon>
        <taxon>CS clade</taxon>
        <taxon>Chlamydomonadales</taxon>
        <taxon>Volvocaceae</taxon>
        <taxon>Volvox</taxon>
    </lineage>
</organism>
<feature type="region of interest" description="Disordered" evidence="3">
    <location>
        <begin position="186"/>
        <end position="210"/>
    </location>
</feature>
<feature type="region of interest" description="Disordered" evidence="3">
    <location>
        <begin position="407"/>
        <end position="438"/>
    </location>
</feature>